<sequence>MPRVSIITPVLNAERFLQETLASVLAQTYADWELILIDDGSADASPDIAAAAASGDRRIRAVSMPANARHGAAAARNAGLALAKGEFVAFLDADDLYEPQKLETELALLEAHPEAAMVFGPTLWWRDGARPWRWVEPMQRQANRLYAPPVLVSKVILSLDWHVPCTCAVLIRRSAIAEVGGFEEQFSLYEDQTLWTKLFLRYPVFIHGQCLARYRQHEHSVSAAATRSGQYQQNGEHGARVAFLDWMARYLRAEPALQHALRLARAPYAAPSLQRSADLVYLRSKRVAHRLERTIRRWRG</sequence>
<dbReference type="InterPro" id="IPR001173">
    <property type="entry name" value="Glyco_trans_2-like"/>
</dbReference>
<name>A0ABQ5U9N6_9HYPH</name>
<feature type="domain" description="Glycosyltransferase 2-like" evidence="1">
    <location>
        <begin position="5"/>
        <end position="179"/>
    </location>
</feature>
<proteinExistence type="predicted"/>
<evidence type="ECO:0000313" key="2">
    <source>
        <dbReference type="EMBL" id="GLQ08136.1"/>
    </source>
</evidence>
<dbReference type="Gene3D" id="3.90.550.10">
    <property type="entry name" value="Spore Coat Polysaccharide Biosynthesis Protein SpsA, Chain A"/>
    <property type="match status" value="1"/>
</dbReference>
<comment type="caution">
    <text evidence="2">The sequence shown here is derived from an EMBL/GenBank/DDBJ whole genome shotgun (WGS) entry which is preliminary data.</text>
</comment>
<reference evidence="2" key="2">
    <citation type="submission" date="2023-01" db="EMBL/GenBank/DDBJ databases">
        <title>Draft genome sequence of Devosia yakushimensis strain NBRC 103855.</title>
        <authorList>
            <person name="Sun Q."/>
            <person name="Mori K."/>
        </authorList>
    </citation>
    <scope>NUCLEOTIDE SEQUENCE</scope>
    <source>
        <strain evidence="2">NBRC 103855</strain>
    </source>
</reference>
<dbReference type="PANTHER" id="PTHR43685">
    <property type="entry name" value="GLYCOSYLTRANSFERASE"/>
    <property type="match status" value="1"/>
</dbReference>
<dbReference type="Pfam" id="PF00535">
    <property type="entry name" value="Glycos_transf_2"/>
    <property type="match status" value="1"/>
</dbReference>
<evidence type="ECO:0000313" key="3">
    <source>
        <dbReference type="Proteomes" id="UP001161406"/>
    </source>
</evidence>
<dbReference type="InterPro" id="IPR050834">
    <property type="entry name" value="Glycosyltransf_2"/>
</dbReference>
<dbReference type="InterPro" id="IPR029044">
    <property type="entry name" value="Nucleotide-diphossugar_trans"/>
</dbReference>
<dbReference type="GO" id="GO:0016740">
    <property type="term" value="F:transferase activity"/>
    <property type="evidence" value="ECO:0007669"/>
    <property type="project" value="UniProtKB-KW"/>
</dbReference>
<dbReference type="EMBL" id="BSNG01000001">
    <property type="protein sequence ID" value="GLQ08136.1"/>
    <property type="molecule type" value="Genomic_DNA"/>
</dbReference>
<keyword evidence="2" id="KW-0808">Transferase</keyword>
<dbReference type="RefSeq" id="WP_284386831.1">
    <property type="nucleotide sequence ID" value="NZ_BSNG01000001.1"/>
</dbReference>
<keyword evidence="3" id="KW-1185">Reference proteome</keyword>
<dbReference type="Proteomes" id="UP001161406">
    <property type="component" value="Unassembled WGS sequence"/>
</dbReference>
<accession>A0ABQ5U9N6</accession>
<evidence type="ECO:0000259" key="1">
    <source>
        <dbReference type="Pfam" id="PF00535"/>
    </source>
</evidence>
<dbReference type="SUPFAM" id="SSF53448">
    <property type="entry name" value="Nucleotide-diphospho-sugar transferases"/>
    <property type="match status" value="1"/>
</dbReference>
<protein>
    <submittedName>
        <fullName evidence="2">Glycosyl transferase</fullName>
    </submittedName>
</protein>
<organism evidence="2 3">
    <name type="scientific">Devosia yakushimensis</name>
    <dbReference type="NCBI Taxonomy" id="470028"/>
    <lineage>
        <taxon>Bacteria</taxon>
        <taxon>Pseudomonadati</taxon>
        <taxon>Pseudomonadota</taxon>
        <taxon>Alphaproteobacteria</taxon>
        <taxon>Hyphomicrobiales</taxon>
        <taxon>Devosiaceae</taxon>
        <taxon>Devosia</taxon>
    </lineage>
</organism>
<gene>
    <name evidence="2" type="ORF">GCM10007913_00680</name>
</gene>
<dbReference type="PANTHER" id="PTHR43685:SF2">
    <property type="entry name" value="GLYCOSYLTRANSFERASE 2-LIKE DOMAIN-CONTAINING PROTEIN"/>
    <property type="match status" value="1"/>
</dbReference>
<reference evidence="2" key="1">
    <citation type="journal article" date="2014" name="Int. J. Syst. Evol. Microbiol.">
        <title>Complete genome of a new Firmicutes species belonging to the dominant human colonic microbiota ('Ruminococcus bicirculans') reveals two chromosomes and a selective capacity to utilize plant glucans.</title>
        <authorList>
            <consortium name="NISC Comparative Sequencing Program"/>
            <person name="Wegmann U."/>
            <person name="Louis P."/>
            <person name="Goesmann A."/>
            <person name="Henrissat B."/>
            <person name="Duncan S.H."/>
            <person name="Flint H.J."/>
        </authorList>
    </citation>
    <scope>NUCLEOTIDE SEQUENCE</scope>
    <source>
        <strain evidence="2">NBRC 103855</strain>
    </source>
</reference>